<dbReference type="Pfam" id="PF00994">
    <property type="entry name" value="MoCF_biosynth"/>
    <property type="match status" value="1"/>
</dbReference>
<proteinExistence type="predicted"/>
<sequence length="162" mass="17210">MTTYRAAVVTVSDSSAAGRRQDTSGPLLAGLLSELGFVVIATTTVPDERTQIADLLRQHVTAGVSMVATTGGTGLGPRDVTPEATRDVIEREIPGIAEAMRAETLRKTPFAMTSRQVAGSVGRTLIVNFPGSTKAVEECFAVVRPVLKHVVDLLMGDTEHRH</sequence>
<dbReference type="AlphaFoldDB" id="A0A4R8LL43"/>
<dbReference type="PANTHER" id="PTHR43764">
    <property type="entry name" value="MOLYBDENUM COFACTOR BIOSYNTHESIS"/>
    <property type="match status" value="1"/>
</dbReference>
<dbReference type="RefSeq" id="WP_134159794.1">
    <property type="nucleotide sequence ID" value="NZ_SORF01000008.1"/>
</dbReference>
<feature type="domain" description="MoaB/Mog" evidence="3">
    <location>
        <begin position="7"/>
        <end position="149"/>
    </location>
</feature>
<dbReference type="InterPro" id="IPR051920">
    <property type="entry name" value="MPT_Adenylyltrnsfr/MoaC-Rel"/>
</dbReference>
<gene>
    <name evidence="4" type="ORF">C7445_10866</name>
</gene>
<evidence type="ECO:0000256" key="2">
    <source>
        <dbReference type="ARBA" id="ARBA00023150"/>
    </source>
</evidence>
<protein>
    <submittedName>
        <fullName evidence="4">Molybdopterin adenylyltransferase</fullName>
    </submittedName>
</protein>
<evidence type="ECO:0000256" key="1">
    <source>
        <dbReference type="ARBA" id="ARBA00005046"/>
    </source>
</evidence>
<name>A0A4R8LL43_9BACL</name>
<reference evidence="4 5" key="1">
    <citation type="submission" date="2019-03" db="EMBL/GenBank/DDBJ databases">
        <title>Genomic Encyclopedia of Type Strains, Phase IV (KMG-IV): sequencing the most valuable type-strain genomes for metagenomic binning, comparative biology and taxonomic classification.</title>
        <authorList>
            <person name="Goeker M."/>
        </authorList>
    </citation>
    <scope>NUCLEOTIDE SEQUENCE [LARGE SCALE GENOMIC DNA]</scope>
    <source>
        <strain evidence="4 5">DSM 17974</strain>
    </source>
</reference>
<dbReference type="GO" id="GO:0016779">
    <property type="term" value="F:nucleotidyltransferase activity"/>
    <property type="evidence" value="ECO:0007669"/>
    <property type="project" value="UniProtKB-KW"/>
</dbReference>
<dbReference type="SUPFAM" id="SSF53218">
    <property type="entry name" value="Molybdenum cofactor biosynthesis proteins"/>
    <property type="match status" value="1"/>
</dbReference>
<dbReference type="SMART" id="SM00852">
    <property type="entry name" value="MoCF_biosynth"/>
    <property type="match status" value="1"/>
</dbReference>
<dbReference type="GO" id="GO:0006777">
    <property type="term" value="P:Mo-molybdopterin cofactor biosynthetic process"/>
    <property type="evidence" value="ECO:0007669"/>
    <property type="project" value="UniProtKB-KW"/>
</dbReference>
<evidence type="ECO:0000313" key="5">
    <source>
        <dbReference type="Proteomes" id="UP000294581"/>
    </source>
</evidence>
<dbReference type="CDD" id="cd00886">
    <property type="entry name" value="MogA_MoaB"/>
    <property type="match status" value="1"/>
</dbReference>
<dbReference type="InterPro" id="IPR036425">
    <property type="entry name" value="MoaB/Mog-like_dom_sf"/>
</dbReference>
<keyword evidence="5" id="KW-1185">Reference proteome</keyword>
<dbReference type="Proteomes" id="UP000294581">
    <property type="component" value="Unassembled WGS sequence"/>
</dbReference>
<dbReference type="InterPro" id="IPR001453">
    <property type="entry name" value="MoaB/Mog_dom"/>
</dbReference>
<evidence type="ECO:0000259" key="3">
    <source>
        <dbReference type="SMART" id="SM00852"/>
    </source>
</evidence>
<keyword evidence="4" id="KW-0548">Nucleotidyltransferase</keyword>
<dbReference type="EMBL" id="SORF01000008">
    <property type="protein sequence ID" value="TDY45254.1"/>
    <property type="molecule type" value="Genomic_DNA"/>
</dbReference>
<evidence type="ECO:0000313" key="4">
    <source>
        <dbReference type="EMBL" id="TDY45254.1"/>
    </source>
</evidence>
<keyword evidence="4" id="KW-0808">Transferase</keyword>
<keyword evidence="2" id="KW-0501">Molybdenum cofactor biosynthesis</keyword>
<dbReference type="OrthoDB" id="9784492at2"/>
<organism evidence="4 5">
    <name type="scientific">Alicyclobacillus sacchari</name>
    <dbReference type="NCBI Taxonomy" id="392010"/>
    <lineage>
        <taxon>Bacteria</taxon>
        <taxon>Bacillati</taxon>
        <taxon>Bacillota</taxon>
        <taxon>Bacilli</taxon>
        <taxon>Bacillales</taxon>
        <taxon>Alicyclobacillaceae</taxon>
        <taxon>Alicyclobacillus</taxon>
    </lineage>
</organism>
<dbReference type="NCBIfam" id="TIGR00177">
    <property type="entry name" value="molyb_syn"/>
    <property type="match status" value="1"/>
</dbReference>
<comment type="caution">
    <text evidence="4">The sequence shown here is derived from an EMBL/GenBank/DDBJ whole genome shotgun (WGS) entry which is preliminary data.</text>
</comment>
<dbReference type="PANTHER" id="PTHR43764:SF1">
    <property type="entry name" value="MOLYBDOPTERIN MOLYBDOTRANSFERASE"/>
    <property type="match status" value="1"/>
</dbReference>
<dbReference type="Gene3D" id="3.40.980.10">
    <property type="entry name" value="MoaB/Mog-like domain"/>
    <property type="match status" value="1"/>
</dbReference>
<accession>A0A4R8LL43</accession>
<comment type="pathway">
    <text evidence="1">Cofactor biosynthesis; molybdopterin biosynthesis.</text>
</comment>